<dbReference type="InterPro" id="IPR050871">
    <property type="entry name" value="26S_Proteasome/COP9_Components"/>
</dbReference>
<dbReference type="Proteomes" id="UP000009131">
    <property type="component" value="Unassembled WGS sequence"/>
</dbReference>
<dbReference type="FunCoup" id="G7E9X9">
    <property type="interactions" value="541"/>
</dbReference>
<reference evidence="4 5" key="1">
    <citation type="journal article" date="2011" name="J. Gen. Appl. Microbiol.">
        <title>Draft genome sequencing of the enigmatic basidiomycete Mixia osmundae.</title>
        <authorList>
            <person name="Nishida H."/>
            <person name="Nagatsuka Y."/>
            <person name="Sugiyama J."/>
        </authorList>
    </citation>
    <scope>NUCLEOTIDE SEQUENCE [LARGE SCALE GENOMIC DNA]</scope>
    <source>
        <strain evidence="5">CBS 9802 / IAM 14324 / JCM 22182 / KY 12970</strain>
    </source>
</reference>
<dbReference type="PANTHER" id="PTHR10678">
    <property type="entry name" value="26S PROTEASOME NON-ATPASE REGULATORY SUBUNIT 11/COP9 SIGNALOSOME COMPLEX SUBUNIT 2"/>
    <property type="match status" value="1"/>
</dbReference>
<dbReference type="RefSeq" id="XP_014568679.1">
    <property type="nucleotide sequence ID" value="XM_014713193.1"/>
</dbReference>
<dbReference type="SUPFAM" id="SSF46785">
    <property type="entry name" value="Winged helix' DNA-binding domain"/>
    <property type="match status" value="1"/>
</dbReference>
<keyword evidence="2" id="KW-0647">Proteasome</keyword>
<dbReference type="Pfam" id="PF18503">
    <property type="entry name" value="RPN6_C_helix"/>
    <property type="match status" value="1"/>
</dbReference>
<dbReference type="Gene3D" id="1.25.40.570">
    <property type="match status" value="1"/>
</dbReference>
<organism evidence="4 5">
    <name type="scientific">Mixia osmundae (strain CBS 9802 / IAM 14324 / JCM 22182 / KY 12970)</name>
    <dbReference type="NCBI Taxonomy" id="764103"/>
    <lineage>
        <taxon>Eukaryota</taxon>
        <taxon>Fungi</taxon>
        <taxon>Dikarya</taxon>
        <taxon>Basidiomycota</taxon>
        <taxon>Pucciniomycotina</taxon>
        <taxon>Mixiomycetes</taxon>
        <taxon>Mixiales</taxon>
        <taxon>Mixiaceae</taxon>
        <taxon>Mixia</taxon>
    </lineage>
</organism>
<evidence type="ECO:0000256" key="1">
    <source>
        <dbReference type="ARBA" id="ARBA00007454"/>
    </source>
</evidence>
<gene>
    <name evidence="4" type="primary">Mo06147</name>
    <name evidence="4" type="ORF">E5Q_06147</name>
</gene>
<dbReference type="GO" id="GO:0030163">
    <property type="term" value="P:protein catabolic process"/>
    <property type="evidence" value="ECO:0007669"/>
    <property type="project" value="UniProtKB-ARBA"/>
</dbReference>
<evidence type="ECO:0000259" key="3">
    <source>
        <dbReference type="PROSITE" id="PS50250"/>
    </source>
</evidence>
<dbReference type="InterPro" id="IPR040773">
    <property type="entry name" value="Rpn6_N"/>
</dbReference>
<dbReference type="SUPFAM" id="SSF48452">
    <property type="entry name" value="TPR-like"/>
    <property type="match status" value="1"/>
</dbReference>
<dbReference type="Pfam" id="PF01399">
    <property type="entry name" value="PCI"/>
    <property type="match status" value="1"/>
</dbReference>
<dbReference type="SMART" id="SM00088">
    <property type="entry name" value="PINT"/>
    <property type="match status" value="1"/>
</dbReference>
<dbReference type="STRING" id="764103.G7E9X9"/>
<proteinExistence type="inferred from homology"/>
<dbReference type="OMA" id="ESKIYHA"/>
<evidence type="ECO:0000256" key="2">
    <source>
        <dbReference type="ARBA" id="ARBA00022942"/>
    </source>
</evidence>
<evidence type="ECO:0000313" key="4">
    <source>
        <dbReference type="EMBL" id="GAA99448.1"/>
    </source>
</evidence>
<dbReference type="InterPro" id="IPR000717">
    <property type="entry name" value="PCI_dom"/>
</dbReference>
<dbReference type="InterPro" id="IPR040780">
    <property type="entry name" value="Rpn6_C_helix"/>
</dbReference>
<feature type="domain" description="PCI" evidence="3">
    <location>
        <begin position="214"/>
        <end position="382"/>
    </location>
</feature>
<evidence type="ECO:0000313" key="5">
    <source>
        <dbReference type="Proteomes" id="UP000009131"/>
    </source>
</evidence>
<dbReference type="InterPro" id="IPR036390">
    <property type="entry name" value="WH_DNA-bd_sf"/>
</dbReference>
<sequence>MSLEQAEAAYDSEPDEARRLAQAVFDDKSTAGDAKDKEGALVLLGRLAAKKHDAAELQNVIRSSQAYLTVIAKAKTAKLIRRLIDLFGDIPGSSRQQVDITKEFIEWARTERRVFLRQSLETRLIAFYLDSGNHREAIKLVETLLKELRRLDDKIVLTEVHLLECRAHYALGNTPKAKAALTSARTAANAIYCPPNLQNQLDLQSGILHAGDKDYTTAFSYLFEAMEGFSTQDDPRASQALKYMLLCKIMLSLPADVTSIIQSKLAQRYAGKDVDAMKAVAIAHENRSLSEFERVLQTYKSELSQDAIIKNHLAALYDTLLEQNLLKVVEPYSKIELEYIAQSVQQPTREIESKISQLILDKKLFAIIDQGSGCLEVFDEPQSDVTYDVALDTLKQVGQVVDTLYAKAMKL</sequence>
<dbReference type="eggNOG" id="KOG1463">
    <property type="taxonomic scope" value="Eukaryota"/>
</dbReference>
<dbReference type="FunFam" id="1.25.40.570:FF:000007">
    <property type="entry name" value="26S proteasome non-ATPase regulatory subunit 11"/>
    <property type="match status" value="1"/>
</dbReference>
<accession>G7E9X9</accession>
<dbReference type="HOGENOM" id="CLU_029573_2_1_1"/>
<comment type="caution">
    <text evidence="4">The sequence shown here is derived from an EMBL/GenBank/DDBJ whole genome shotgun (WGS) entry which is preliminary data.</text>
</comment>
<dbReference type="EMBL" id="BABT02000220">
    <property type="protein sequence ID" value="GAA99448.1"/>
    <property type="molecule type" value="Genomic_DNA"/>
</dbReference>
<dbReference type="AlphaFoldDB" id="G7E9X9"/>
<protein>
    <recommendedName>
        <fullName evidence="3">PCI domain-containing protein</fullName>
    </recommendedName>
</protein>
<dbReference type="Pfam" id="PF18055">
    <property type="entry name" value="RPN6_N"/>
    <property type="match status" value="1"/>
</dbReference>
<dbReference type="InterPro" id="IPR011990">
    <property type="entry name" value="TPR-like_helical_dom_sf"/>
</dbReference>
<dbReference type="GO" id="GO:0000502">
    <property type="term" value="C:proteasome complex"/>
    <property type="evidence" value="ECO:0007669"/>
    <property type="project" value="UniProtKB-KW"/>
</dbReference>
<dbReference type="PROSITE" id="PS50250">
    <property type="entry name" value="PCI"/>
    <property type="match status" value="1"/>
</dbReference>
<dbReference type="OrthoDB" id="1418352at2759"/>
<keyword evidence="5" id="KW-1185">Reference proteome</keyword>
<dbReference type="SMART" id="SM00753">
    <property type="entry name" value="PAM"/>
    <property type="match status" value="1"/>
</dbReference>
<dbReference type="InParanoid" id="G7E9X9"/>
<name>G7E9X9_MIXOS</name>
<comment type="similarity">
    <text evidence="1">Belongs to the proteasome subunit S9 family.</text>
</comment>
<reference evidence="4 5" key="2">
    <citation type="journal article" date="2012" name="Open Biol.">
        <title>Characteristics of nucleosomes and linker DNA regions on the genome of the basidiomycete Mixia osmundae revealed by mono- and dinucleosome mapping.</title>
        <authorList>
            <person name="Nishida H."/>
            <person name="Kondo S."/>
            <person name="Matsumoto T."/>
            <person name="Suzuki Y."/>
            <person name="Yoshikawa H."/>
            <person name="Taylor T.D."/>
            <person name="Sugiyama J."/>
        </authorList>
    </citation>
    <scope>NUCLEOTIDE SEQUENCE [LARGE SCALE GENOMIC DNA]</scope>
    <source>
        <strain evidence="5">CBS 9802 / IAM 14324 / JCM 22182 / KY 12970</strain>
    </source>
</reference>